<dbReference type="InterPro" id="IPR013324">
    <property type="entry name" value="RNA_pol_sigma_r3/r4-like"/>
</dbReference>
<keyword evidence="5" id="KW-0804">Transcription</keyword>
<feature type="domain" description="RNA polymerase sigma-70 region 2" evidence="6">
    <location>
        <begin position="12"/>
        <end position="76"/>
    </location>
</feature>
<evidence type="ECO:0000313" key="10">
    <source>
        <dbReference type="Proteomes" id="UP000247523"/>
    </source>
</evidence>
<dbReference type="AlphaFoldDB" id="A0A255I1K8"/>
<keyword evidence="2" id="KW-0805">Transcription regulation</keyword>
<dbReference type="InterPro" id="IPR014284">
    <property type="entry name" value="RNA_pol_sigma-70_dom"/>
</dbReference>
<dbReference type="Proteomes" id="UP000247523">
    <property type="component" value="Unassembled WGS sequence"/>
</dbReference>
<comment type="similarity">
    <text evidence="1">Belongs to the sigma-70 factor family. ECF subfamily.</text>
</comment>
<reference evidence="8" key="3">
    <citation type="submission" date="2018-07" db="EMBL/GenBank/DDBJ databases">
        <authorList>
            <person name="Quirk P.G."/>
            <person name="Krulwich T.A."/>
        </authorList>
    </citation>
    <scope>NUCLEOTIDE SEQUENCE</scope>
    <source>
        <strain evidence="8">CCRI-19302</strain>
    </source>
</reference>
<dbReference type="PANTHER" id="PTHR43133:SF8">
    <property type="entry name" value="RNA POLYMERASE SIGMA FACTOR HI_1459-RELATED"/>
    <property type="match status" value="1"/>
</dbReference>
<reference evidence="8 9" key="1">
    <citation type="journal article" date="2017" name="Genome Announc.">
        <title>Draft Genome Sequence of a Sporulating and Motile Strain of Lachnotalea glycerini Isolated from Water in Quebec City, Canada.</title>
        <authorList>
            <person name="Maheux A.F."/>
            <person name="Boudreau D.K."/>
            <person name="Berube E."/>
            <person name="Boissinot M."/>
            <person name="Raymond F."/>
            <person name="Brodeur S."/>
            <person name="Corbeil J."/>
            <person name="Isabel S."/>
            <person name="Omar R.F."/>
            <person name="Bergeron M.G."/>
        </authorList>
    </citation>
    <scope>NUCLEOTIDE SEQUENCE [LARGE SCALE GENOMIC DNA]</scope>
    <source>
        <strain evidence="8 9">CCRI-19302</strain>
    </source>
</reference>
<dbReference type="EMBL" id="QICS01000004">
    <property type="protein sequence ID" value="PXV91057.1"/>
    <property type="molecule type" value="Genomic_DNA"/>
</dbReference>
<reference evidence="7 10" key="2">
    <citation type="submission" date="2018-05" db="EMBL/GenBank/DDBJ databases">
        <title>Genomic Encyclopedia of Type Strains, Phase IV (KMG-IV): sequencing the most valuable type-strain genomes for metagenomic binning, comparative biology and taxonomic classification.</title>
        <authorList>
            <person name="Goeker M."/>
        </authorList>
    </citation>
    <scope>NUCLEOTIDE SEQUENCE [LARGE SCALE GENOMIC DNA]</scope>
    <source>
        <strain evidence="7 10">DSM 28816</strain>
    </source>
</reference>
<evidence type="ECO:0000256" key="2">
    <source>
        <dbReference type="ARBA" id="ARBA00023015"/>
    </source>
</evidence>
<dbReference type="PANTHER" id="PTHR43133">
    <property type="entry name" value="RNA POLYMERASE ECF-TYPE SIGMA FACTO"/>
    <property type="match status" value="1"/>
</dbReference>
<dbReference type="Gene3D" id="1.10.10.10">
    <property type="entry name" value="Winged helix-like DNA-binding domain superfamily/Winged helix DNA-binding domain"/>
    <property type="match status" value="1"/>
</dbReference>
<dbReference type="InterPro" id="IPR036388">
    <property type="entry name" value="WH-like_DNA-bd_sf"/>
</dbReference>
<dbReference type="EMBL" id="NOKA02000050">
    <property type="protein sequence ID" value="RDY30068.1"/>
    <property type="molecule type" value="Genomic_DNA"/>
</dbReference>
<name>A0A255I1K8_9FIRM</name>
<dbReference type="Pfam" id="PF04542">
    <property type="entry name" value="Sigma70_r2"/>
    <property type="match status" value="1"/>
</dbReference>
<accession>A0A255I1K8</accession>
<dbReference type="Proteomes" id="UP000216411">
    <property type="component" value="Unassembled WGS sequence"/>
</dbReference>
<dbReference type="InterPro" id="IPR007627">
    <property type="entry name" value="RNA_pol_sigma70_r2"/>
</dbReference>
<dbReference type="Gene3D" id="1.10.1740.10">
    <property type="match status" value="1"/>
</dbReference>
<dbReference type="GO" id="GO:0003677">
    <property type="term" value="F:DNA binding"/>
    <property type="evidence" value="ECO:0007669"/>
    <property type="project" value="UniProtKB-KW"/>
</dbReference>
<evidence type="ECO:0000256" key="5">
    <source>
        <dbReference type="ARBA" id="ARBA00023163"/>
    </source>
</evidence>
<dbReference type="OrthoDB" id="9795666at2"/>
<evidence type="ECO:0000256" key="3">
    <source>
        <dbReference type="ARBA" id="ARBA00023082"/>
    </source>
</evidence>
<keyword evidence="9" id="KW-1185">Reference proteome</keyword>
<proteinExistence type="inferred from homology"/>
<dbReference type="InterPro" id="IPR013325">
    <property type="entry name" value="RNA_pol_sigma_r2"/>
</dbReference>
<dbReference type="NCBIfam" id="TIGR02937">
    <property type="entry name" value="sigma70-ECF"/>
    <property type="match status" value="1"/>
</dbReference>
<evidence type="ECO:0000259" key="6">
    <source>
        <dbReference type="Pfam" id="PF04542"/>
    </source>
</evidence>
<dbReference type="RefSeq" id="WP_094380247.1">
    <property type="nucleotide sequence ID" value="NZ_NOKA02000050.1"/>
</dbReference>
<dbReference type="GO" id="GO:0016987">
    <property type="term" value="F:sigma factor activity"/>
    <property type="evidence" value="ECO:0007669"/>
    <property type="project" value="UniProtKB-KW"/>
</dbReference>
<evidence type="ECO:0000313" key="8">
    <source>
        <dbReference type="EMBL" id="RDY30068.1"/>
    </source>
</evidence>
<dbReference type="InterPro" id="IPR039425">
    <property type="entry name" value="RNA_pol_sigma-70-like"/>
</dbReference>
<evidence type="ECO:0000313" key="7">
    <source>
        <dbReference type="EMBL" id="PXV91057.1"/>
    </source>
</evidence>
<dbReference type="GO" id="GO:0006352">
    <property type="term" value="P:DNA-templated transcription initiation"/>
    <property type="evidence" value="ECO:0007669"/>
    <property type="project" value="InterPro"/>
</dbReference>
<dbReference type="SUPFAM" id="SSF88659">
    <property type="entry name" value="Sigma3 and sigma4 domains of RNA polymerase sigma factors"/>
    <property type="match status" value="1"/>
</dbReference>
<gene>
    <name evidence="7" type="ORF">C8E03_10464</name>
    <name evidence="8" type="ORF">CG710_016645</name>
</gene>
<keyword evidence="4" id="KW-0238">DNA-binding</keyword>
<organism evidence="7 10">
    <name type="scientific">Lachnotalea glycerini</name>
    <dbReference type="NCBI Taxonomy" id="1763509"/>
    <lineage>
        <taxon>Bacteria</taxon>
        <taxon>Bacillati</taxon>
        <taxon>Bacillota</taxon>
        <taxon>Clostridia</taxon>
        <taxon>Lachnospirales</taxon>
        <taxon>Lachnospiraceae</taxon>
        <taxon>Lachnotalea</taxon>
    </lineage>
</organism>
<evidence type="ECO:0000256" key="4">
    <source>
        <dbReference type="ARBA" id="ARBA00023125"/>
    </source>
</evidence>
<evidence type="ECO:0000256" key="1">
    <source>
        <dbReference type="ARBA" id="ARBA00010641"/>
    </source>
</evidence>
<sequence>MNKDDIEKIYCEYIELVYKYLLCLTGDACMAEELSQETFYQAIKGIDRFRGECKISVWLCQIGKNLWYKELRSKNRNAIPLDDIIEMNSDDSVEDYYILNSEKIELFMSLQCLDSISREVVYLRITGELSFAQIGKILGKSENWARVSFYRSKLKIMKGMKKDES</sequence>
<comment type="caution">
    <text evidence="7">The sequence shown here is derived from an EMBL/GenBank/DDBJ whole genome shotgun (WGS) entry which is preliminary data.</text>
</comment>
<evidence type="ECO:0000313" key="9">
    <source>
        <dbReference type="Proteomes" id="UP000216411"/>
    </source>
</evidence>
<keyword evidence="3" id="KW-0731">Sigma factor</keyword>
<protein>
    <submittedName>
        <fullName evidence="7">RNA polymerase sigma-70 factor (ECF subfamily)</fullName>
    </submittedName>
    <submittedName>
        <fullName evidence="8">Sigma-70 family RNA polymerase sigma factor</fullName>
    </submittedName>
</protein>
<dbReference type="SUPFAM" id="SSF88946">
    <property type="entry name" value="Sigma2 domain of RNA polymerase sigma factors"/>
    <property type="match status" value="1"/>
</dbReference>